<protein>
    <recommendedName>
        <fullName evidence="2 9">Tryptophan--tRNA ligase</fullName>
        <ecNumber evidence="2 9">6.1.1.2</ecNumber>
    </recommendedName>
</protein>
<dbReference type="PANTHER" id="PTHR10055">
    <property type="entry name" value="TRYPTOPHANYL-TRNA SYNTHETASE"/>
    <property type="match status" value="1"/>
</dbReference>
<evidence type="ECO:0000256" key="4">
    <source>
        <dbReference type="ARBA" id="ARBA00022741"/>
    </source>
</evidence>
<dbReference type="EMBL" id="CABMJJ010000009">
    <property type="protein sequence ID" value="VVC04478.1"/>
    <property type="molecule type" value="Genomic_DNA"/>
</dbReference>
<dbReference type="NCBIfam" id="NF008927">
    <property type="entry name" value="PRK12285.1-4"/>
    <property type="match status" value="1"/>
</dbReference>
<name>A0A5E4LTQ7_9ARCH</name>
<dbReference type="Proteomes" id="UP000789941">
    <property type="component" value="Unassembled WGS sequence"/>
</dbReference>
<dbReference type="InterPro" id="IPR001412">
    <property type="entry name" value="aa-tRNA-synth_I_CS"/>
</dbReference>
<evidence type="ECO:0000256" key="9">
    <source>
        <dbReference type="NCBIfam" id="TIGR00233"/>
    </source>
</evidence>
<sequence>MENFTVTPWEVNGSVDYDKLIKQFGTTRIDEKLRERMKKTCGDLHPMLKRDFVFSHRDLGAVLDDYEKGSGFFLYTGRGPSKSMHIGHIVPLLFTKWLQDKFKVNLYIEITDDEKFLYRKEYEWKDVQATAQQNILDIIAVGFDPERTFIFKDSEYVKNVYPLLMKTARKITASTVKAVFGFNDSTNIGLSFYPAYQVIPTFFEKKRCLIPAAIDQDPYWRVQRDVAEGLGYYKTAAIHTKFLPPLQGVSGKMSSSGGAETAILLTDDEKTVKNKINKYAFSGGQPTVEEHRRLGGNTDIDVPYQWLSILFEPDDLKLKKIQEDYRGGKLLTGEMKMLLIDKINTFLKEHHEKRKKAEKEIDKFMYTGSLAKTMWGKIHE</sequence>
<dbReference type="Pfam" id="PF00579">
    <property type="entry name" value="tRNA-synt_1b"/>
    <property type="match status" value="1"/>
</dbReference>
<dbReference type="GO" id="GO:0005737">
    <property type="term" value="C:cytoplasm"/>
    <property type="evidence" value="ECO:0007669"/>
    <property type="project" value="UniProtKB-UniRule"/>
</dbReference>
<dbReference type="PRINTS" id="PR01039">
    <property type="entry name" value="TRNASYNTHTRP"/>
</dbReference>
<dbReference type="FunFam" id="1.10.240.10:FF:000007">
    <property type="entry name" value="Tryptophan--tRNA ligase"/>
    <property type="match status" value="1"/>
</dbReference>
<evidence type="ECO:0000256" key="7">
    <source>
        <dbReference type="ARBA" id="ARBA00023146"/>
    </source>
</evidence>
<dbReference type="EC" id="6.1.1.2" evidence="2 9"/>
<dbReference type="InterPro" id="IPR002305">
    <property type="entry name" value="aa-tRNA-synth_Ic"/>
</dbReference>
<dbReference type="Gene3D" id="1.10.240.10">
    <property type="entry name" value="Tyrosyl-Transfer RNA Synthetase"/>
    <property type="match status" value="1"/>
</dbReference>
<dbReference type="PANTHER" id="PTHR10055:SF1">
    <property type="entry name" value="TRYPTOPHAN--TRNA LIGASE, CYTOPLASMIC"/>
    <property type="match status" value="1"/>
</dbReference>
<dbReference type="NCBIfam" id="TIGR00233">
    <property type="entry name" value="trpS"/>
    <property type="match status" value="1"/>
</dbReference>
<dbReference type="GO" id="GO:0004830">
    <property type="term" value="F:tryptophan-tRNA ligase activity"/>
    <property type="evidence" value="ECO:0007669"/>
    <property type="project" value="UniProtKB-UniRule"/>
</dbReference>
<proteinExistence type="inferred from homology"/>
<organism evidence="11 12">
    <name type="scientific">Candidatus Bilamarchaeum dharawalense</name>
    <dbReference type="NCBI Taxonomy" id="2885759"/>
    <lineage>
        <taxon>Archaea</taxon>
        <taxon>Candidatus Micrarchaeota</taxon>
        <taxon>Candidatus Micrarchaeia</taxon>
        <taxon>Candidatus Anstonellales</taxon>
        <taxon>Candidatus Bilamarchaeaceae</taxon>
        <taxon>Candidatus Bilamarchaeum</taxon>
    </lineage>
</organism>
<comment type="catalytic activity">
    <reaction evidence="8">
        <text>tRNA(Trp) + L-tryptophan + ATP = L-tryptophyl-tRNA(Trp) + AMP + diphosphate + H(+)</text>
        <dbReference type="Rhea" id="RHEA:24080"/>
        <dbReference type="Rhea" id="RHEA-COMP:9671"/>
        <dbReference type="Rhea" id="RHEA-COMP:9705"/>
        <dbReference type="ChEBI" id="CHEBI:15378"/>
        <dbReference type="ChEBI" id="CHEBI:30616"/>
        <dbReference type="ChEBI" id="CHEBI:33019"/>
        <dbReference type="ChEBI" id="CHEBI:57912"/>
        <dbReference type="ChEBI" id="CHEBI:78442"/>
        <dbReference type="ChEBI" id="CHEBI:78535"/>
        <dbReference type="ChEBI" id="CHEBI:456215"/>
        <dbReference type="EC" id="6.1.1.2"/>
    </reaction>
</comment>
<dbReference type="SUPFAM" id="SSF52374">
    <property type="entry name" value="Nucleotidylyl transferase"/>
    <property type="match status" value="1"/>
</dbReference>
<gene>
    <name evidence="11" type="primary">trpS</name>
    <name evidence="11" type="ORF">LFW2832_00973</name>
</gene>
<dbReference type="GO" id="GO:0005524">
    <property type="term" value="F:ATP binding"/>
    <property type="evidence" value="ECO:0007669"/>
    <property type="project" value="UniProtKB-KW"/>
</dbReference>
<keyword evidence="7 10" id="KW-0030">Aminoacyl-tRNA synthetase</keyword>
<evidence type="ECO:0000256" key="6">
    <source>
        <dbReference type="ARBA" id="ARBA00022917"/>
    </source>
</evidence>
<keyword evidence="4 10" id="KW-0547">Nucleotide-binding</keyword>
<dbReference type="InterPro" id="IPR014729">
    <property type="entry name" value="Rossmann-like_a/b/a_fold"/>
</dbReference>
<dbReference type="GO" id="GO:0006436">
    <property type="term" value="P:tryptophanyl-tRNA aminoacylation"/>
    <property type="evidence" value="ECO:0007669"/>
    <property type="project" value="UniProtKB-UniRule"/>
</dbReference>
<dbReference type="CDD" id="cd00806">
    <property type="entry name" value="TrpRS_core"/>
    <property type="match status" value="1"/>
</dbReference>
<evidence type="ECO:0000256" key="3">
    <source>
        <dbReference type="ARBA" id="ARBA00022598"/>
    </source>
</evidence>
<comment type="caution">
    <text evidence="11">The sequence shown here is derived from an EMBL/GenBank/DDBJ whole genome shotgun (WGS) entry which is preliminary data.</text>
</comment>
<reference evidence="11 12" key="1">
    <citation type="submission" date="2019-08" db="EMBL/GenBank/DDBJ databases">
        <authorList>
            <person name="Vazquez-Campos X."/>
        </authorList>
    </citation>
    <scope>NUCLEOTIDE SEQUENCE [LARGE SCALE GENOMIC DNA]</scope>
    <source>
        <strain evidence="11">LFW-283_2</strain>
    </source>
</reference>
<evidence type="ECO:0000256" key="5">
    <source>
        <dbReference type="ARBA" id="ARBA00022840"/>
    </source>
</evidence>
<dbReference type="AlphaFoldDB" id="A0A5E4LTQ7"/>
<evidence type="ECO:0000313" key="11">
    <source>
        <dbReference type="EMBL" id="VVC04478.1"/>
    </source>
</evidence>
<dbReference type="InterPro" id="IPR002306">
    <property type="entry name" value="Trp-tRNA-ligase"/>
</dbReference>
<evidence type="ECO:0000256" key="10">
    <source>
        <dbReference type="RuleBase" id="RU363036"/>
    </source>
</evidence>
<comment type="similarity">
    <text evidence="1 10">Belongs to the class-I aminoacyl-tRNA synthetase family.</text>
</comment>
<dbReference type="Gene3D" id="3.40.50.620">
    <property type="entry name" value="HUPs"/>
    <property type="match status" value="1"/>
</dbReference>
<evidence type="ECO:0000256" key="8">
    <source>
        <dbReference type="ARBA" id="ARBA00049929"/>
    </source>
</evidence>
<dbReference type="PROSITE" id="PS00178">
    <property type="entry name" value="AA_TRNA_LIGASE_I"/>
    <property type="match status" value="1"/>
</dbReference>
<accession>A0A5E4LTQ7</accession>
<evidence type="ECO:0000256" key="1">
    <source>
        <dbReference type="ARBA" id="ARBA00005594"/>
    </source>
</evidence>
<keyword evidence="5 10" id="KW-0067">ATP-binding</keyword>
<evidence type="ECO:0000313" key="12">
    <source>
        <dbReference type="Proteomes" id="UP000789941"/>
    </source>
</evidence>
<evidence type="ECO:0000256" key="2">
    <source>
        <dbReference type="ARBA" id="ARBA00013161"/>
    </source>
</evidence>
<keyword evidence="3 10" id="KW-0436">Ligase</keyword>
<keyword evidence="6 10" id="KW-0648">Protein biosynthesis</keyword>